<accession>A0ABQ9YQ71</accession>
<dbReference type="Proteomes" id="UP001234178">
    <property type="component" value="Unassembled WGS sequence"/>
</dbReference>
<sequence length="76" mass="8232">MALPGGASSFQTLGTISIKEANRSPQSCETHQNEPSFRTPHILLPMFLCSTDALVTSTTLLTIVSNGMRRLTESTH</sequence>
<organism evidence="2 3">
    <name type="scientific">Daphnia magna</name>
    <dbReference type="NCBI Taxonomy" id="35525"/>
    <lineage>
        <taxon>Eukaryota</taxon>
        <taxon>Metazoa</taxon>
        <taxon>Ecdysozoa</taxon>
        <taxon>Arthropoda</taxon>
        <taxon>Crustacea</taxon>
        <taxon>Branchiopoda</taxon>
        <taxon>Diplostraca</taxon>
        <taxon>Cladocera</taxon>
        <taxon>Anomopoda</taxon>
        <taxon>Daphniidae</taxon>
        <taxon>Daphnia</taxon>
    </lineage>
</organism>
<name>A0ABQ9YQ71_9CRUS</name>
<keyword evidence="1" id="KW-0472">Membrane</keyword>
<gene>
    <name evidence="2" type="ORF">OUZ56_004491</name>
</gene>
<keyword evidence="1" id="KW-0812">Transmembrane</keyword>
<protein>
    <submittedName>
        <fullName evidence="2">Uncharacterized protein</fullName>
    </submittedName>
</protein>
<keyword evidence="3" id="KW-1185">Reference proteome</keyword>
<comment type="caution">
    <text evidence="2">The sequence shown here is derived from an EMBL/GenBank/DDBJ whole genome shotgun (WGS) entry which is preliminary data.</text>
</comment>
<proteinExistence type="predicted"/>
<evidence type="ECO:0000313" key="3">
    <source>
        <dbReference type="Proteomes" id="UP001234178"/>
    </source>
</evidence>
<dbReference type="EMBL" id="JAOYFB010000001">
    <property type="protein sequence ID" value="KAK4002681.1"/>
    <property type="molecule type" value="Genomic_DNA"/>
</dbReference>
<evidence type="ECO:0000256" key="1">
    <source>
        <dbReference type="SAM" id="Phobius"/>
    </source>
</evidence>
<evidence type="ECO:0000313" key="2">
    <source>
        <dbReference type="EMBL" id="KAK4002681.1"/>
    </source>
</evidence>
<keyword evidence="1" id="KW-1133">Transmembrane helix</keyword>
<feature type="transmembrane region" description="Helical" evidence="1">
    <location>
        <begin position="42"/>
        <end position="64"/>
    </location>
</feature>
<reference evidence="2 3" key="1">
    <citation type="journal article" date="2023" name="Nucleic Acids Res.">
        <title>The hologenome of Daphnia magna reveals possible DNA methylation and microbiome-mediated evolution of the host genome.</title>
        <authorList>
            <person name="Chaturvedi A."/>
            <person name="Li X."/>
            <person name="Dhandapani V."/>
            <person name="Marshall H."/>
            <person name="Kissane S."/>
            <person name="Cuenca-Cambronero M."/>
            <person name="Asole G."/>
            <person name="Calvet F."/>
            <person name="Ruiz-Romero M."/>
            <person name="Marangio P."/>
            <person name="Guigo R."/>
            <person name="Rago D."/>
            <person name="Mirbahai L."/>
            <person name="Eastwood N."/>
            <person name="Colbourne J.K."/>
            <person name="Zhou J."/>
            <person name="Mallon E."/>
            <person name="Orsini L."/>
        </authorList>
    </citation>
    <scope>NUCLEOTIDE SEQUENCE [LARGE SCALE GENOMIC DNA]</scope>
    <source>
        <strain evidence="2">LRV0_1</strain>
    </source>
</reference>